<geneLocation type="plasmid" evidence="2"/>
<reference evidence="1 2" key="1">
    <citation type="journal article" date="2014" name="Genome Announc.">
        <title>Draft Genome Sequence of the Haloacid-Degrading Burkholderia caribensis Strain MBA4.</title>
        <authorList>
            <person name="Pan Y."/>
            <person name="Kong K.F."/>
            <person name="Tsang J.S."/>
        </authorList>
    </citation>
    <scope>NUCLEOTIDE SEQUENCE [LARGE SCALE GENOMIC DNA]</scope>
    <source>
        <strain evidence="1 2">MBA4</strain>
        <plasmid evidence="2">Plasmid</plasmid>
    </source>
</reference>
<organism evidence="1 2">
    <name type="scientific">Paraburkholderia caribensis MBA4</name>
    <dbReference type="NCBI Taxonomy" id="1323664"/>
    <lineage>
        <taxon>Bacteria</taxon>
        <taxon>Pseudomonadati</taxon>
        <taxon>Pseudomonadota</taxon>
        <taxon>Betaproteobacteria</taxon>
        <taxon>Burkholderiales</taxon>
        <taxon>Burkholderiaceae</taxon>
        <taxon>Paraburkholderia</taxon>
    </lineage>
</organism>
<dbReference type="EMBL" id="CP012748">
    <property type="protein sequence ID" value="ALL71602.1"/>
    <property type="molecule type" value="Genomic_DNA"/>
</dbReference>
<dbReference type="KEGG" id="bcai:K788_0005990"/>
<proteinExistence type="predicted"/>
<dbReference type="AlphaFoldDB" id="A0A0P0RRA2"/>
<evidence type="ECO:0000313" key="1">
    <source>
        <dbReference type="EMBL" id="ALL71602.1"/>
    </source>
</evidence>
<dbReference type="Proteomes" id="UP000019146">
    <property type="component" value="Plasmid unnamed"/>
</dbReference>
<name>A0A0P0RRA2_9BURK</name>
<evidence type="ECO:0000313" key="2">
    <source>
        <dbReference type="Proteomes" id="UP000019146"/>
    </source>
</evidence>
<keyword evidence="1" id="KW-0614">Plasmid</keyword>
<sequence>MLDALAAHTIPWCSANLSILNPRLFLRVNDARLCVRVRKSIIRLDVLA</sequence>
<gene>
    <name evidence="1" type="ORF">K788_0005990</name>
</gene>
<accession>A0A0P0RRA2</accession>
<protein>
    <submittedName>
        <fullName evidence="1">Uncharacterized protein</fullName>
    </submittedName>
</protein>